<dbReference type="GO" id="GO:0036122">
    <property type="term" value="F:BMP binding"/>
    <property type="evidence" value="ECO:0007669"/>
    <property type="project" value="TreeGrafter"/>
</dbReference>
<reference evidence="2 3" key="1">
    <citation type="submission" date="2018-08" db="EMBL/GenBank/DDBJ databases">
        <title>Draft genome sequence of Pseudoalteromonas donghaensis HJ51.</title>
        <authorList>
            <person name="Oh J."/>
            <person name="Roh D."/>
        </authorList>
    </citation>
    <scope>NUCLEOTIDE SEQUENCE [LARGE SCALE GENOMIC DNA]</scope>
    <source>
        <strain evidence="2 3">HJ51</strain>
        <plasmid evidence="2 3">unnamed1</plasmid>
    </source>
</reference>
<evidence type="ECO:0000313" key="2">
    <source>
        <dbReference type="EMBL" id="AXV66908.1"/>
    </source>
</evidence>
<dbReference type="PANTHER" id="PTHR46526">
    <property type="entry name" value="CHORDIN"/>
    <property type="match status" value="1"/>
</dbReference>
<keyword evidence="2" id="KW-0614">Plasmid</keyword>
<dbReference type="InterPro" id="IPR052278">
    <property type="entry name" value="Chordin-like_regulators"/>
</dbReference>
<dbReference type="InterPro" id="IPR010895">
    <property type="entry name" value="CHRD"/>
</dbReference>
<dbReference type="AlphaFoldDB" id="A0AAD0WDZ2"/>
<sequence>MRYLLLLSSILFISACSDDNDDNNVEIITPPPVQEFSPSKTYSVTLSGKQEVPMNASMQTATATVELDESLMQFRATLDASAVEGFSAAHIHDGDLGANGDVAFTFESTSEGMYEVAITDLDEALIADLMDGDWYINVHTEEFANGELRAQIVPDTTSIITFALNGSQQVPMNDTDAMGYGYASYDSASTELRLRAVTMGVDDATAAHIHTGKLGSNGDVFVTLEQDDEVMTDWVVPEGTTIDSDTLAVLLDGGHYVNVHTPEFAGGEIRGQILTDNYAVATFDLSGSQEVPMVTTTAEGDGYALVDTTDYSVELTVVTSGLDDASAAHIHTGRIGENGDVLVALEQSMDDPNVWRTPSNTMINADIFTVLASGGHYVNVHTPTNTGGELRGQILTSNYAFTSFKLNGAQEVPAVDSDASGEAYALVNMNDYNLELRVNTTGVDDATGAHIHTGRIGTNGEVLVALEQSSTDSSKWMTPENTQINADIFAVLASGGHYVNVHTPANASGEIRGQILTDNYQLVTFPLSGMQEVPAVDTTASGSGYALVNMDNYHLELRALTQGVSDATAAHIHTGRIGMNGEVLAALAQSADNVNLWETPENTMINADIFAILASGGHYVNIHTPAHPSGELRGQILTDNYVFVTFPLSGAQEVPAVTTDAFGDGYALVNTTDYSVELQVLTSGVSDASAAHIHTGVAGENGPVLVALEQDESDMNRWMTSTGTMINADIFSVLAMGGHYVNVHTPANPSGELRGQIQ</sequence>
<name>A0AAD0WDZ2_9GAMM</name>
<dbReference type="Proteomes" id="UP000264605">
    <property type="component" value="Plasmid unnamed1"/>
</dbReference>
<feature type="domain" description="CHRD" evidence="1">
    <location>
        <begin position="156"/>
        <end position="278"/>
    </location>
</feature>
<feature type="domain" description="CHRD" evidence="1">
    <location>
        <begin position="398"/>
        <end position="520"/>
    </location>
</feature>
<feature type="domain" description="CHRD" evidence="1">
    <location>
        <begin position="640"/>
        <end position="758"/>
    </location>
</feature>
<dbReference type="Pfam" id="PF07452">
    <property type="entry name" value="CHRD"/>
    <property type="match status" value="6"/>
</dbReference>
<dbReference type="PANTHER" id="PTHR46526:SF1">
    <property type="entry name" value="CHORDIN"/>
    <property type="match status" value="1"/>
</dbReference>
<dbReference type="EMBL" id="CP032091">
    <property type="protein sequence ID" value="AXV66908.1"/>
    <property type="molecule type" value="Genomic_DNA"/>
</dbReference>
<dbReference type="PROSITE" id="PS51257">
    <property type="entry name" value="PROKAR_LIPOPROTEIN"/>
    <property type="match status" value="1"/>
</dbReference>
<evidence type="ECO:0000313" key="3">
    <source>
        <dbReference type="Proteomes" id="UP000264605"/>
    </source>
</evidence>
<proteinExistence type="predicted"/>
<accession>A0AAD0WDZ2</accession>
<dbReference type="GeneID" id="99507060"/>
<geneLocation type="plasmid" evidence="2 3">
    <name>unnamed1</name>
</geneLocation>
<dbReference type="GO" id="GO:0005615">
    <property type="term" value="C:extracellular space"/>
    <property type="evidence" value="ECO:0007669"/>
    <property type="project" value="TreeGrafter"/>
</dbReference>
<dbReference type="PROSITE" id="PS50933">
    <property type="entry name" value="CHRD"/>
    <property type="match status" value="3"/>
</dbReference>
<dbReference type="KEGG" id="pdj:D0907_16390"/>
<organism evidence="2 3">
    <name type="scientific">Pseudoalteromonas lipolytica</name>
    <dbReference type="NCBI Taxonomy" id="570156"/>
    <lineage>
        <taxon>Bacteria</taxon>
        <taxon>Pseudomonadati</taxon>
        <taxon>Pseudomonadota</taxon>
        <taxon>Gammaproteobacteria</taxon>
        <taxon>Alteromonadales</taxon>
        <taxon>Pseudoalteromonadaceae</taxon>
        <taxon>Pseudoalteromonas</taxon>
    </lineage>
</organism>
<gene>
    <name evidence="2" type="ORF">D0907_16390</name>
</gene>
<dbReference type="RefSeq" id="WP_118844832.1">
    <property type="nucleotide sequence ID" value="NZ_CP032091.1"/>
</dbReference>
<dbReference type="SMART" id="SM00754">
    <property type="entry name" value="CHRD"/>
    <property type="match status" value="6"/>
</dbReference>
<evidence type="ECO:0000259" key="1">
    <source>
        <dbReference type="PROSITE" id="PS50933"/>
    </source>
</evidence>
<protein>
    <submittedName>
        <fullName evidence="2">CHRD domain-containing protein</fullName>
    </submittedName>
</protein>